<organism evidence="1">
    <name type="scientific">bioreactor metagenome</name>
    <dbReference type="NCBI Taxonomy" id="1076179"/>
    <lineage>
        <taxon>unclassified sequences</taxon>
        <taxon>metagenomes</taxon>
        <taxon>ecological metagenomes</taxon>
    </lineage>
</organism>
<protein>
    <submittedName>
        <fullName evidence="1">Uncharacterized protein</fullName>
    </submittedName>
</protein>
<accession>A0A645JLU6</accession>
<sequence>MTSAGRYAGCMRINKGDEPLTHASFKFRDTNQYIRVQLEDAEGYRANSNAYFIEDIK</sequence>
<reference evidence="1" key="1">
    <citation type="submission" date="2019-08" db="EMBL/GenBank/DDBJ databases">
        <authorList>
            <person name="Kucharzyk K."/>
            <person name="Murdoch R.W."/>
            <person name="Higgins S."/>
            <person name="Loffler F."/>
        </authorList>
    </citation>
    <scope>NUCLEOTIDE SEQUENCE</scope>
</reference>
<name>A0A645JLU6_9ZZZZ</name>
<proteinExistence type="predicted"/>
<evidence type="ECO:0000313" key="1">
    <source>
        <dbReference type="EMBL" id="MPN64386.1"/>
    </source>
</evidence>
<comment type="caution">
    <text evidence="1">The sequence shown here is derived from an EMBL/GenBank/DDBJ whole genome shotgun (WGS) entry which is preliminary data.</text>
</comment>
<dbReference type="AlphaFoldDB" id="A0A645JLU6"/>
<gene>
    <name evidence="1" type="ORF">SDC9_212158</name>
</gene>
<dbReference type="EMBL" id="VSSQ01145183">
    <property type="protein sequence ID" value="MPN64386.1"/>
    <property type="molecule type" value="Genomic_DNA"/>
</dbReference>